<feature type="compositionally biased region" description="Low complexity" evidence="1">
    <location>
        <begin position="722"/>
        <end position="757"/>
    </location>
</feature>
<gene>
    <name evidence="3" type="ORF">AAE3_LOCUS10453</name>
</gene>
<name>A0A8S0XY42_CYCAE</name>
<evidence type="ECO:0000256" key="1">
    <source>
        <dbReference type="SAM" id="MobiDB-lite"/>
    </source>
</evidence>
<comment type="caution">
    <text evidence="3">The sequence shown here is derived from an EMBL/GenBank/DDBJ whole genome shotgun (WGS) entry which is preliminary data.</text>
</comment>
<dbReference type="OrthoDB" id="3256413at2759"/>
<feature type="region of interest" description="Disordered" evidence="1">
    <location>
        <begin position="705"/>
        <end position="757"/>
    </location>
</feature>
<dbReference type="EMBL" id="CACVBS010000067">
    <property type="protein sequence ID" value="CAA7268241.1"/>
    <property type="molecule type" value="Genomic_DNA"/>
</dbReference>
<dbReference type="CDD" id="cd09917">
    <property type="entry name" value="F-box_SF"/>
    <property type="match status" value="1"/>
</dbReference>
<evidence type="ECO:0000259" key="2">
    <source>
        <dbReference type="PROSITE" id="PS50181"/>
    </source>
</evidence>
<keyword evidence="4" id="KW-1185">Reference proteome</keyword>
<dbReference type="AlphaFoldDB" id="A0A8S0XY42"/>
<sequence>MCSHERGNLALIALNSDYDLLFTSMALSSLMRPPNSTIRVNQAISHSRIDTTTVRSMPRPFFAHGYLQRLPVELLCLILGHLEMRDLLACTLVSKGIRKAALESSRIQYTIELARHRMVSLLSPSASPAFATRLKLLRDRERAWKYMDWKKRHTLKLPPTGSVYEFVGGLYGNGREDDSRATASISFLELPSTDGMFFGEPPRELQMWTHAMGDVTIIDFTMDPSQDLLVLVALAPPDSKSVYELHLRSLKTNRPHPKAPVSVLPCLSQPTSQPQPSDVVAAVRVQVSGNLVALLIKEVLDNSGAHLEIWNWEHGAQYSSSMSRPSGIDDFTFLTRESFLLVRPTGRFEVYSFVEPLHRPTIPVLRASYAFPPLSDGFLYWYISMSSNPAPGYVPRSFNGAQDDPTEVGKQIYYPRPDERIHACCLYIFNPTVDENPVVHSFVFFINLKTLLNPPPEWFPKGQQPPHTKPPKNPSTRQSNRSESDPYSSDSSTPSSAPPSMDFHLFGLASSSTYMNSIATSAAYTYPPFPTFDSHFPSPPTANGHSTSHDLQPQPTLYSALSASTSTVAFVSESTSTSTTPSTSTSNRRSDNTARSSPSSPVQPIPWEVWGPKNTRWFEECLSTDWQHAIYGLRTVESVRLRLGPDGGLSPTTAPHTPMFLFHPQAVGVANTNVPGVVQVNVVNANGQQPTAVNGVQVQVQVQTNGASSVSANPPPAQNGPSSSTTTNSNLQPMGQQAQPQPTATGTSTSATSTSER</sequence>
<feature type="region of interest" description="Disordered" evidence="1">
    <location>
        <begin position="456"/>
        <end position="499"/>
    </location>
</feature>
<dbReference type="InterPro" id="IPR001810">
    <property type="entry name" value="F-box_dom"/>
</dbReference>
<feature type="region of interest" description="Disordered" evidence="1">
    <location>
        <begin position="572"/>
        <end position="607"/>
    </location>
</feature>
<accession>A0A8S0XY42</accession>
<reference evidence="3 4" key="1">
    <citation type="submission" date="2020-01" db="EMBL/GenBank/DDBJ databases">
        <authorList>
            <person name="Gupta K D."/>
        </authorList>
    </citation>
    <scope>NUCLEOTIDE SEQUENCE [LARGE SCALE GENOMIC DNA]</scope>
</reference>
<evidence type="ECO:0000313" key="3">
    <source>
        <dbReference type="EMBL" id="CAA7268241.1"/>
    </source>
</evidence>
<dbReference type="SMART" id="SM00256">
    <property type="entry name" value="FBOX"/>
    <property type="match status" value="1"/>
</dbReference>
<dbReference type="Proteomes" id="UP000467700">
    <property type="component" value="Unassembled WGS sequence"/>
</dbReference>
<evidence type="ECO:0000313" key="4">
    <source>
        <dbReference type="Proteomes" id="UP000467700"/>
    </source>
</evidence>
<dbReference type="Pfam" id="PF12937">
    <property type="entry name" value="F-box-like"/>
    <property type="match status" value="1"/>
</dbReference>
<feature type="compositionally biased region" description="Low complexity" evidence="1">
    <location>
        <begin position="479"/>
        <end position="499"/>
    </location>
</feature>
<feature type="domain" description="F-box" evidence="2">
    <location>
        <begin position="64"/>
        <end position="111"/>
    </location>
</feature>
<dbReference type="SUPFAM" id="SSF81383">
    <property type="entry name" value="F-box domain"/>
    <property type="match status" value="1"/>
</dbReference>
<feature type="compositionally biased region" description="Low complexity" evidence="1">
    <location>
        <begin position="572"/>
        <end position="597"/>
    </location>
</feature>
<dbReference type="Gene3D" id="1.20.1280.50">
    <property type="match status" value="1"/>
</dbReference>
<proteinExistence type="predicted"/>
<dbReference type="PROSITE" id="PS50181">
    <property type="entry name" value="FBOX"/>
    <property type="match status" value="1"/>
</dbReference>
<protein>
    <recommendedName>
        <fullName evidence="2">F-box domain-containing protein</fullName>
    </recommendedName>
</protein>
<dbReference type="InterPro" id="IPR036047">
    <property type="entry name" value="F-box-like_dom_sf"/>
</dbReference>
<organism evidence="3 4">
    <name type="scientific">Cyclocybe aegerita</name>
    <name type="common">Black poplar mushroom</name>
    <name type="synonym">Agrocybe aegerita</name>
    <dbReference type="NCBI Taxonomy" id="1973307"/>
    <lineage>
        <taxon>Eukaryota</taxon>
        <taxon>Fungi</taxon>
        <taxon>Dikarya</taxon>
        <taxon>Basidiomycota</taxon>
        <taxon>Agaricomycotina</taxon>
        <taxon>Agaricomycetes</taxon>
        <taxon>Agaricomycetidae</taxon>
        <taxon>Agaricales</taxon>
        <taxon>Agaricineae</taxon>
        <taxon>Bolbitiaceae</taxon>
        <taxon>Cyclocybe</taxon>
    </lineage>
</organism>